<protein>
    <recommendedName>
        <fullName evidence="3">VWFA domain-containing protein</fullName>
    </recommendedName>
</protein>
<evidence type="ECO:0000313" key="2">
    <source>
        <dbReference type="EMBL" id="HFI90557.1"/>
    </source>
</evidence>
<reference evidence="2" key="1">
    <citation type="journal article" date="2020" name="mSystems">
        <title>Genome- and Community-Level Interaction Insights into Carbon Utilization and Element Cycling Functions of Hydrothermarchaeota in Hydrothermal Sediment.</title>
        <authorList>
            <person name="Zhou Z."/>
            <person name="Liu Y."/>
            <person name="Xu W."/>
            <person name="Pan J."/>
            <person name="Luo Z.H."/>
            <person name="Li M."/>
        </authorList>
    </citation>
    <scope>NUCLEOTIDE SEQUENCE [LARGE SCALE GENOMIC DNA]</scope>
    <source>
        <strain evidence="2">SpSt-479</strain>
    </source>
</reference>
<dbReference type="Gene3D" id="3.40.50.880">
    <property type="match status" value="1"/>
</dbReference>
<organism evidence="2">
    <name type="scientific">Ignavibacterium album</name>
    <dbReference type="NCBI Taxonomy" id="591197"/>
    <lineage>
        <taxon>Bacteria</taxon>
        <taxon>Pseudomonadati</taxon>
        <taxon>Ignavibacteriota</taxon>
        <taxon>Ignavibacteria</taxon>
        <taxon>Ignavibacteriales</taxon>
        <taxon>Ignavibacteriaceae</taxon>
        <taxon>Ignavibacterium</taxon>
    </lineage>
</organism>
<dbReference type="SUPFAM" id="SSF53300">
    <property type="entry name" value="vWA-like"/>
    <property type="match status" value="1"/>
</dbReference>
<evidence type="ECO:0008006" key="3">
    <source>
        <dbReference type="Google" id="ProtNLM"/>
    </source>
</evidence>
<dbReference type="PANTHER" id="PTHR37947">
    <property type="entry name" value="BLL2462 PROTEIN"/>
    <property type="match status" value="1"/>
</dbReference>
<dbReference type="InterPro" id="IPR029062">
    <property type="entry name" value="Class_I_gatase-like"/>
</dbReference>
<name>A0A7V3E6R1_9BACT</name>
<evidence type="ECO:0000256" key="1">
    <source>
        <dbReference type="SAM" id="Phobius"/>
    </source>
</evidence>
<keyword evidence="1" id="KW-1133">Transmembrane helix</keyword>
<gene>
    <name evidence="2" type="ORF">ENS31_03375</name>
</gene>
<feature type="transmembrane region" description="Helical" evidence="1">
    <location>
        <begin position="12"/>
        <end position="33"/>
    </location>
</feature>
<keyword evidence="1" id="KW-0472">Membrane</keyword>
<dbReference type="AlphaFoldDB" id="A0A7V3E6R1"/>
<accession>A0A7V3E6R1</accession>
<feature type="transmembrane region" description="Helical" evidence="1">
    <location>
        <begin position="45"/>
        <end position="64"/>
    </location>
</feature>
<comment type="caution">
    <text evidence="2">The sequence shown here is derived from an EMBL/GenBank/DDBJ whole genome shotgun (WGS) entry which is preliminary data.</text>
</comment>
<dbReference type="InterPro" id="IPR036465">
    <property type="entry name" value="vWFA_dom_sf"/>
</dbReference>
<dbReference type="PANTHER" id="PTHR37947:SF1">
    <property type="entry name" value="BLL2462 PROTEIN"/>
    <property type="match status" value="1"/>
</dbReference>
<proteinExistence type="predicted"/>
<sequence length="714" mass="81374">MFGYDKINLSLSFSWIIFILLIIAAFAYSFFVYRYTLPPVSNLKKFLLVILRFLALSILILIFFEPVATLIKKIKVEPMNIVFIDNSKSMQIKDGTQRIEKILSVLEQLNKSELKNNLLFYSFGSGVKQIDENNLQNKLGFNESSTNLNKIFNPDLFKDKNIASITIISDGVITDGNTPTYLAEKLGFPVYSVAIGDSSRRKDVAIKNVLFNEFVYAETPTTISTTIINSGYDGQTITASLFEGNKLIEQHQLILDQSRVNTINFNYLSKESGEKKLTVKISNLENETSLANNVYPFYLNIRSNKIKILIIAGSPSPDLTFIKNALEKEINFQVNTLTQVNGSQFIELNPNQKIDSADVLFLLSFPTRETSQEIFNRIKDKVLNKNIPFFLMLNNSVDLSKLLQISNVLPVVIQNFRGDYLIAQPDLNSDEFNNPIVSSNINLNEWNNLPPFLYTTGNITPKPESKILSYIKVESNRIKQPLLVSRNLASKRSICFIGKDFWKWKLQTSPNNLSLYDNLMINSAKWLSVTDEQKQFSVKTLRKFYSAGDDIEFVAELYDEALNPISDAEIEVKLKSAENEAELNLTSLGNGLYEGKTKLLKPGDYLFSAEAKLNGKIYKKDSGRFNVGDIEIEMIEPRMNYELLNDLALRTDGKLFMPDNSKDLIAELKKRINKVSDEKIIESQFKLWSNEWMLAIVVLLFSLEWFLRKQSGML</sequence>
<dbReference type="SUPFAM" id="SSF52317">
    <property type="entry name" value="Class I glutamine amidotransferase-like"/>
    <property type="match status" value="1"/>
</dbReference>
<keyword evidence="1" id="KW-0812">Transmembrane</keyword>
<dbReference type="EMBL" id="DSUJ01000008">
    <property type="protein sequence ID" value="HFI90557.1"/>
    <property type="molecule type" value="Genomic_DNA"/>
</dbReference>